<organism evidence="2 3">
    <name type="scientific">Setaria viridis</name>
    <name type="common">Green bristlegrass</name>
    <name type="synonym">Setaria italica subsp. viridis</name>
    <dbReference type="NCBI Taxonomy" id="4556"/>
    <lineage>
        <taxon>Eukaryota</taxon>
        <taxon>Viridiplantae</taxon>
        <taxon>Streptophyta</taxon>
        <taxon>Embryophyta</taxon>
        <taxon>Tracheophyta</taxon>
        <taxon>Spermatophyta</taxon>
        <taxon>Magnoliopsida</taxon>
        <taxon>Liliopsida</taxon>
        <taxon>Poales</taxon>
        <taxon>Poaceae</taxon>
        <taxon>PACMAD clade</taxon>
        <taxon>Panicoideae</taxon>
        <taxon>Panicodae</taxon>
        <taxon>Paniceae</taxon>
        <taxon>Cenchrinae</taxon>
        <taxon>Setaria</taxon>
    </lineage>
</organism>
<proteinExistence type="predicted"/>
<protein>
    <submittedName>
        <fullName evidence="2">Uncharacterized protein</fullName>
    </submittedName>
</protein>
<sequence>MAGQSHDRSTTTRRRPGRRASWHRSPREQAAVVKTKEKPAACVARRLGWPPHLPAARPASTAPCFTAGATSRKSGERSRGYRRCRRGSERRSPPPPCHQPRRPPPPPGHLLRIPVAQADPELPPPARRRGGAATVTRGGRRWCGGSGGHGQPCLGPAVGCGTHARHAAGSGTHTPLRHLRKARPFLGRVARWSRGSLLVEVTRVAGWPHAGVEAAPLVGSCSALGSGATRLVGIVNLHGVLSLFTSLGSYLPRVILAPSPYLSLTFLPPFTPPHPGRALVALHGWPVDDPLVAGASHPTTVGRSLICRWLSSRWRSLTYRCSPSSLSWTARCHPIDLPLIQALTVGYVELVLGALAKALPGIRQC</sequence>
<dbReference type="AlphaFoldDB" id="A0A4U6V1M6"/>
<reference evidence="2" key="1">
    <citation type="submission" date="2019-03" db="EMBL/GenBank/DDBJ databases">
        <title>WGS assembly of Setaria viridis.</title>
        <authorList>
            <person name="Huang P."/>
            <person name="Jenkins J."/>
            <person name="Grimwood J."/>
            <person name="Barry K."/>
            <person name="Healey A."/>
            <person name="Mamidi S."/>
            <person name="Sreedasyam A."/>
            <person name="Shu S."/>
            <person name="Feldman M."/>
            <person name="Wu J."/>
            <person name="Yu Y."/>
            <person name="Chen C."/>
            <person name="Johnson J."/>
            <person name="Rokhsar D."/>
            <person name="Baxter I."/>
            <person name="Schmutz J."/>
            <person name="Brutnell T."/>
            <person name="Kellogg E."/>
        </authorList>
    </citation>
    <scope>NUCLEOTIDE SEQUENCE [LARGE SCALE GENOMIC DNA]</scope>
</reference>
<dbReference type="Gramene" id="TKW21895">
    <property type="protein sequence ID" value="TKW21895"/>
    <property type="gene ID" value="SEVIR_4G150800v2"/>
</dbReference>
<accession>A0A4U6V1M6</accession>
<dbReference type="EMBL" id="CM016555">
    <property type="protein sequence ID" value="TKW21895.1"/>
    <property type="molecule type" value="Genomic_DNA"/>
</dbReference>
<feature type="region of interest" description="Disordered" evidence="1">
    <location>
        <begin position="1"/>
        <end position="112"/>
    </location>
</feature>
<evidence type="ECO:0000313" key="3">
    <source>
        <dbReference type="Proteomes" id="UP000298652"/>
    </source>
</evidence>
<evidence type="ECO:0000313" key="2">
    <source>
        <dbReference type="EMBL" id="TKW21895.1"/>
    </source>
</evidence>
<gene>
    <name evidence="2" type="ORF">SEVIR_4G150800v2</name>
</gene>
<feature type="compositionally biased region" description="Pro residues" evidence="1">
    <location>
        <begin position="93"/>
        <end position="108"/>
    </location>
</feature>
<name>A0A4U6V1M6_SETVI</name>
<feature type="region of interest" description="Disordered" evidence="1">
    <location>
        <begin position="118"/>
        <end position="137"/>
    </location>
</feature>
<dbReference type="Proteomes" id="UP000298652">
    <property type="component" value="Chromosome 4"/>
</dbReference>
<evidence type="ECO:0000256" key="1">
    <source>
        <dbReference type="SAM" id="MobiDB-lite"/>
    </source>
</evidence>
<feature type="compositionally biased region" description="Basic and acidic residues" evidence="1">
    <location>
        <begin position="1"/>
        <end position="10"/>
    </location>
</feature>
<keyword evidence="3" id="KW-1185">Reference proteome</keyword>
<feature type="compositionally biased region" description="Basic residues" evidence="1">
    <location>
        <begin position="11"/>
        <end position="24"/>
    </location>
</feature>